<dbReference type="InterPro" id="IPR037523">
    <property type="entry name" value="VOC_core"/>
</dbReference>
<dbReference type="Proteomes" id="UP000028702">
    <property type="component" value="Unassembled WGS sequence"/>
</dbReference>
<dbReference type="eggNOG" id="COG0346">
    <property type="taxonomic scope" value="Bacteria"/>
</dbReference>
<dbReference type="Gene3D" id="3.10.180.10">
    <property type="entry name" value="2,3-Dihydroxybiphenyl 1,2-Dioxygenase, domain 1"/>
    <property type="match status" value="1"/>
</dbReference>
<reference evidence="2 3" key="1">
    <citation type="submission" date="2014-07" db="EMBL/GenBank/DDBJ databases">
        <title>Tepidicaulis marinum gen. nov., sp. nov., a novel marine bacterium denitrifying nitrate to nitrous oxide strictly under microaerobic conditions.</title>
        <authorList>
            <person name="Takeuchi M."/>
            <person name="Yamagishi T."/>
            <person name="Kamagata Y."/>
            <person name="Oshima K."/>
            <person name="Hattori M."/>
            <person name="Katayama T."/>
            <person name="Hanada S."/>
            <person name="Tamaki H."/>
            <person name="Marumo K."/>
            <person name="Maeda H."/>
            <person name="Nedachi M."/>
            <person name="Iwasaki W."/>
            <person name="Suwa Y."/>
            <person name="Sakata S."/>
        </authorList>
    </citation>
    <scope>NUCLEOTIDE SEQUENCE [LARGE SCALE GENOMIC DNA]</scope>
    <source>
        <strain evidence="2 3">MA2</strain>
    </source>
</reference>
<dbReference type="InterPro" id="IPR029068">
    <property type="entry name" value="Glyas_Bleomycin-R_OHBP_Dase"/>
</dbReference>
<protein>
    <submittedName>
        <fullName evidence="2">Dioxygenase protein</fullName>
    </submittedName>
</protein>
<dbReference type="AlphaFoldDB" id="A0A081B6W3"/>
<evidence type="ECO:0000259" key="1">
    <source>
        <dbReference type="PROSITE" id="PS51819"/>
    </source>
</evidence>
<evidence type="ECO:0000313" key="3">
    <source>
        <dbReference type="Proteomes" id="UP000028702"/>
    </source>
</evidence>
<organism evidence="2 3">
    <name type="scientific">Tepidicaulis marinus</name>
    <dbReference type="NCBI Taxonomy" id="1333998"/>
    <lineage>
        <taxon>Bacteria</taxon>
        <taxon>Pseudomonadati</taxon>
        <taxon>Pseudomonadota</taxon>
        <taxon>Alphaproteobacteria</taxon>
        <taxon>Hyphomicrobiales</taxon>
        <taxon>Parvibaculaceae</taxon>
        <taxon>Tepidicaulis</taxon>
    </lineage>
</organism>
<keyword evidence="2" id="KW-0223">Dioxygenase</keyword>
<dbReference type="PROSITE" id="PS51819">
    <property type="entry name" value="VOC"/>
    <property type="match status" value="1"/>
</dbReference>
<dbReference type="STRING" id="1333998.M2A_0280"/>
<keyword evidence="2" id="KW-0560">Oxidoreductase</keyword>
<evidence type="ECO:0000313" key="2">
    <source>
        <dbReference type="EMBL" id="GAK43781.1"/>
    </source>
</evidence>
<dbReference type="Pfam" id="PF00903">
    <property type="entry name" value="Glyoxalase"/>
    <property type="match status" value="1"/>
</dbReference>
<gene>
    <name evidence="2" type="ORF">M2A_0280</name>
</gene>
<name>A0A081B6W3_9HYPH</name>
<dbReference type="InterPro" id="IPR050383">
    <property type="entry name" value="GlyoxalaseI/FosfomycinResist"/>
</dbReference>
<dbReference type="SUPFAM" id="SSF54593">
    <property type="entry name" value="Glyoxalase/Bleomycin resistance protein/Dihydroxybiphenyl dioxygenase"/>
    <property type="match status" value="1"/>
</dbReference>
<sequence>MPPPFRPLRLDHVVLRVRDMDRTLTFYRDVIGAELEREIPEIGMKQLRAGASIIDLVPAEAGAEAVPESARNMDHLCLRIEPWSESVLAAHFSHFGVPVEGEGIRYGAEGDGPSIYVRDPEGNVVELKGPPLEG</sequence>
<dbReference type="EMBL" id="BBIO01000001">
    <property type="protein sequence ID" value="GAK43781.1"/>
    <property type="molecule type" value="Genomic_DNA"/>
</dbReference>
<dbReference type="GO" id="GO:0051213">
    <property type="term" value="F:dioxygenase activity"/>
    <property type="evidence" value="ECO:0007669"/>
    <property type="project" value="UniProtKB-KW"/>
</dbReference>
<dbReference type="PANTHER" id="PTHR21366:SF14">
    <property type="entry name" value="GLYOXALASE DOMAIN-CONTAINING PROTEIN 5"/>
    <property type="match status" value="1"/>
</dbReference>
<dbReference type="PANTHER" id="PTHR21366">
    <property type="entry name" value="GLYOXALASE FAMILY PROTEIN"/>
    <property type="match status" value="1"/>
</dbReference>
<comment type="caution">
    <text evidence="2">The sequence shown here is derived from an EMBL/GenBank/DDBJ whole genome shotgun (WGS) entry which is preliminary data.</text>
</comment>
<dbReference type="InterPro" id="IPR004360">
    <property type="entry name" value="Glyas_Fos-R_dOase_dom"/>
</dbReference>
<feature type="domain" description="VOC" evidence="1">
    <location>
        <begin position="9"/>
        <end position="130"/>
    </location>
</feature>
<proteinExistence type="predicted"/>
<accession>A0A081B6W3</accession>
<dbReference type="RefSeq" id="WP_045441957.1">
    <property type="nucleotide sequence ID" value="NZ_BBIO01000001.1"/>
</dbReference>
<keyword evidence="3" id="KW-1185">Reference proteome</keyword>